<organism evidence="1 2">
    <name type="scientific">Corchorus olitorius</name>
    <dbReference type="NCBI Taxonomy" id="93759"/>
    <lineage>
        <taxon>Eukaryota</taxon>
        <taxon>Viridiplantae</taxon>
        <taxon>Streptophyta</taxon>
        <taxon>Embryophyta</taxon>
        <taxon>Tracheophyta</taxon>
        <taxon>Spermatophyta</taxon>
        <taxon>Magnoliopsida</taxon>
        <taxon>eudicotyledons</taxon>
        <taxon>Gunneridae</taxon>
        <taxon>Pentapetalae</taxon>
        <taxon>rosids</taxon>
        <taxon>malvids</taxon>
        <taxon>Malvales</taxon>
        <taxon>Malvaceae</taxon>
        <taxon>Grewioideae</taxon>
        <taxon>Apeibeae</taxon>
        <taxon>Corchorus</taxon>
    </lineage>
</organism>
<dbReference type="AlphaFoldDB" id="A0A1R3KPJ5"/>
<gene>
    <name evidence="1" type="ORF">COLO4_05968</name>
</gene>
<proteinExistence type="predicted"/>
<dbReference type="EMBL" id="AWUE01012538">
    <property type="protein sequence ID" value="OMP08948.1"/>
    <property type="molecule type" value="Genomic_DNA"/>
</dbReference>
<evidence type="ECO:0000313" key="1">
    <source>
        <dbReference type="EMBL" id="OMP08948.1"/>
    </source>
</evidence>
<name>A0A1R3KPJ5_9ROSI</name>
<accession>A0A1R3KPJ5</accession>
<evidence type="ECO:0000313" key="2">
    <source>
        <dbReference type="Proteomes" id="UP000187203"/>
    </source>
</evidence>
<comment type="caution">
    <text evidence="1">The sequence shown here is derived from an EMBL/GenBank/DDBJ whole genome shotgun (WGS) entry which is preliminary data.</text>
</comment>
<reference evidence="2" key="1">
    <citation type="submission" date="2013-09" db="EMBL/GenBank/DDBJ databases">
        <title>Corchorus olitorius genome sequencing.</title>
        <authorList>
            <person name="Alam M."/>
            <person name="Haque M.S."/>
            <person name="Islam M.S."/>
            <person name="Emdad E.M."/>
            <person name="Islam M.M."/>
            <person name="Ahmed B."/>
            <person name="Halim A."/>
            <person name="Hossen Q.M.M."/>
            <person name="Hossain M.Z."/>
            <person name="Ahmed R."/>
            <person name="Khan M.M."/>
            <person name="Islam R."/>
            <person name="Rashid M.M."/>
            <person name="Khan S.A."/>
            <person name="Rahman M.S."/>
            <person name="Alam M."/>
            <person name="Yahiya A.S."/>
            <person name="Khan M.S."/>
            <person name="Azam M.S."/>
            <person name="Haque T."/>
            <person name="Lashkar M.Z.H."/>
            <person name="Akhand A.I."/>
            <person name="Morshed G."/>
            <person name="Roy S."/>
            <person name="Uddin K.S."/>
            <person name="Rabeya T."/>
            <person name="Hossain A.S."/>
            <person name="Chowdhury A."/>
            <person name="Snigdha A.R."/>
            <person name="Mortoza M.S."/>
            <person name="Matin S.A."/>
            <person name="Hoque S.M.E."/>
            <person name="Islam M.K."/>
            <person name="Roy D.K."/>
            <person name="Haider R."/>
            <person name="Moosa M.M."/>
            <person name="Elias S.M."/>
            <person name="Hasan A.M."/>
            <person name="Jahan S."/>
            <person name="Shafiuddin M."/>
            <person name="Mahmood N."/>
            <person name="Shommy N.S."/>
        </authorList>
    </citation>
    <scope>NUCLEOTIDE SEQUENCE [LARGE SCALE GENOMIC DNA]</scope>
    <source>
        <strain evidence="2">cv. O-4</strain>
    </source>
</reference>
<protein>
    <submittedName>
        <fullName evidence="1">Uncharacterized protein</fullName>
    </submittedName>
</protein>
<keyword evidence="2" id="KW-1185">Reference proteome</keyword>
<dbReference type="Proteomes" id="UP000187203">
    <property type="component" value="Unassembled WGS sequence"/>
</dbReference>
<sequence length="55" mass="6184">MGKNEGSSDSMRGFFLDAKANHLSFQVYCSKLHPAKPPKSLELDHHLCFSRYEAG</sequence>